<evidence type="ECO:0000256" key="8">
    <source>
        <dbReference type="ARBA" id="ARBA00023242"/>
    </source>
</evidence>
<keyword evidence="6 10" id="KW-0158">Chromosome</keyword>
<keyword evidence="13" id="KW-1185">Reference proteome</keyword>
<comment type="similarity">
    <text evidence="4 10">Belongs to the histone H4 family.</text>
</comment>
<protein>
    <recommendedName>
        <fullName evidence="10">Histone H4</fullName>
    </recommendedName>
</protein>
<dbReference type="OrthoDB" id="3919494at2759"/>
<evidence type="ECO:0000256" key="10">
    <source>
        <dbReference type="RuleBase" id="RU000528"/>
    </source>
</evidence>
<dbReference type="SUPFAM" id="SSF47113">
    <property type="entry name" value="Histone-fold"/>
    <property type="match status" value="1"/>
</dbReference>
<evidence type="ECO:0000256" key="2">
    <source>
        <dbReference type="ARBA" id="ARBA00004123"/>
    </source>
</evidence>
<dbReference type="GO" id="GO:0003677">
    <property type="term" value="F:DNA binding"/>
    <property type="evidence" value="ECO:0007669"/>
    <property type="project" value="UniProtKB-KW"/>
</dbReference>
<organism evidence="12 13">
    <name type="scientific">Massariosphaeria phaeospora</name>
    <dbReference type="NCBI Taxonomy" id="100035"/>
    <lineage>
        <taxon>Eukaryota</taxon>
        <taxon>Fungi</taxon>
        <taxon>Dikarya</taxon>
        <taxon>Ascomycota</taxon>
        <taxon>Pezizomycotina</taxon>
        <taxon>Dothideomycetes</taxon>
        <taxon>Pleosporomycetidae</taxon>
        <taxon>Pleosporales</taxon>
        <taxon>Pleosporales incertae sedis</taxon>
        <taxon>Massariosphaeria</taxon>
    </lineage>
</organism>
<feature type="region of interest" description="Disordered" evidence="11">
    <location>
        <begin position="1"/>
        <end position="37"/>
    </location>
</feature>
<dbReference type="FunFam" id="1.10.20.10:FF:000012">
    <property type="entry name" value="Histone H4"/>
    <property type="match status" value="1"/>
</dbReference>
<evidence type="ECO:0000313" key="13">
    <source>
        <dbReference type="Proteomes" id="UP000481861"/>
    </source>
</evidence>
<evidence type="ECO:0000256" key="9">
    <source>
        <dbReference type="ARBA" id="ARBA00023269"/>
    </source>
</evidence>
<dbReference type="GO" id="GO:0046982">
    <property type="term" value="F:protein heterodimerization activity"/>
    <property type="evidence" value="ECO:0007669"/>
    <property type="project" value="InterPro"/>
</dbReference>
<dbReference type="EMBL" id="JAADJZ010000007">
    <property type="protein sequence ID" value="KAF2873418.1"/>
    <property type="molecule type" value="Genomic_DNA"/>
</dbReference>
<keyword evidence="8 10" id="KW-0539">Nucleus</keyword>
<keyword evidence="9 10" id="KW-0544">Nucleosome core</keyword>
<proteinExistence type="inferred from homology"/>
<dbReference type="CDD" id="cd22912">
    <property type="entry name" value="HFD_H4"/>
    <property type="match status" value="1"/>
</dbReference>
<dbReference type="GO" id="GO:0005634">
    <property type="term" value="C:nucleus"/>
    <property type="evidence" value="ECO:0007669"/>
    <property type="project" value="UniProtKB-SubCell"/>
</dbReference>
<name>A0A7C8MA94_9PLEO</name>
<evidence type="ECO:0000256" key="7">
    <source>
        <dbReference type="ARBA" id="ARBA00023125"/>
    </source>
</evidence>
<evidence type="ECO:0000256" key="3">
    <source>
        <dbReference type="ARBA" id="ARBA00004286"/>
    </source>
</evidence>
<evidence type="ECO:0000256" key="6">
    <source>
        <dbReference type="ARBA" id="ARBA00022454"/>
    </source>
</evidence>
<dbReference type="Proteomes" id="UP000481861">
    <property type="component" value="Unassembled WGS sequence"/>
</dbReference>
<feature type="compositionally biased region" description="Low complexity" evidence="11">
    <location>
        <begin position="27"/>
        <end position="37"/>
    </location>
</feature>
<comment type="subunit">
    <text evidence="5 10">The nucleosome is a histone octamer containing two molecules each of H2A, H2B, H3 and H4 assembled in one H3-H4 heterotetramer and two H2A-H2B heterodimers. The octamer wraps approximately 147 bp of DNA.</text>
</comment>
<dbReference type="InterPro" id="IPR001951">
    <property type="entry name" value="Histone_H4"/>
</dbReference>
<dbReference type="PANTHER" id="PTHR10484">
    <property type="entry name" value="HISTONE H4"/>
    <property type="match status" value="1"/>
</dbReference>
<evidence type="ECO:0000256" key="11">
    <source>
        <dbReference type="SAM" id="MobiDB-lite"/>
    </source>
</evidence>
<accession>A0A7C8MA94</accession>
<dbReference type="PRINTS" id="PR00623">
    <property type="entry name" value="HISTONEH4"/>
</dbReference>
<keyword evidence="7 10" id="KW-0238">DNA-binding</keyword>
<dbReference type="GO" id="GO:0030527">
    <property type="term" value="F:structural constituent of chromatin"/>
    <property type="evidence" value="ECO:0007669"/>
    <property type="project" value="InterPro"/>
</dbReference>
<dbReference type="SMART" id="SM00417">
    <property type="entry name" value="H4"/>
    <property type="match status" value="1"/>
</dbReference>
<dbReference type="Gene3D" id="1.10.20.10">
    <property type="entry name" value="Histone, subunit A"/>
    <property type="match status" value="1"/>
</dbReference>
<evidence type="ECO:0000256" key="5">
    <source>
        <dbReference type="ARBA" id="ARBA00011538"/>
    </source>
</evidence>
<dbReference type="AlphaFoldDB" id="A0A7C8MA94"/>
<evidence type="ECO:0000256" key="4">
    <source>
        <dbReference type="ARBA" id="ARBA00006564"/>
    </source>
</evidence>
<reference evidence="12 13" key="1">
    <citation type="submission" date="2020-01" db="EMBL/GenBank/DDBJ databases">
        <authorList>
            <consortium name="DOE Joint Genome Institute"/>
            <person name="Haridas S."/>
            <person name="Albert R."/>
            <person name="Binder M."/>
            <person name="Bloem J."/>
            <person name="Labutti K."/>
            <person name="Salamov A."/>
            <person name="Andreopoulos B."/>
            <person name="Baker S.E."/>
            <person name="Barry K."/>
            <person name="Bills G."/>
            <person name="Bluhm B.H."/>
            <person name="Cannon C."/>
            <person name="Castanera R."/>
            <person name="Culley D.E."/>
            <person name="Daum C."/>
            <person name="Ezra D."/>
            <person name="Gonzalez J.B."/>
            <person name="Henrissat B."/>
            <person name="Kuo A."/>
            <person name="Liang C."/>
            <person name="Lipzen A."/>
            <person name="Lutzoni F."/>
            <person name="Magnuson J."/>
            <person name="Mondo S."/>
            <person name="Nolan M."/>
            <person name="Ohm R."/>
            <person name="Pangilinan J."/>
            <person name="Park H.-J.H."/>
            <person name="Ramirez L."/>
            <person name="Alfaro M."/>
            <person name="Sun H."/>
            <person name="Tritt A."/>
            <person name="Yoshinaga Y."/>
            <person name="Zwiers L.-H.L."/>
            <person name="Turgeon B.G."/>
            <person name="Goodwin S.B."/>
            <person name="Spatafora J.W."/>
            <person name="Crous P.W."/>
            <person name="Grigoriev I.V."/>
        </authorList>
    </citation>
    <scope>NUCLEOTIDE SEQUENCE [LARGE SCALE GENOMIC DNA]</scope>
    <source>
        <strain evidence="12 13">CBS 611.86</strain>
    </source>
</reference>
<sequence length="157" mass="17017">MVNERSKQTGIFSRFGPGRPGFARPQSSVTASAAGSPSASRATQLGLGLGAGKGGIGLGKGKSLKRHKKIARDTIQGITKGDIRRLARRGGIKRISGLVYDEMRIVLKQRLERILKDCIAVVEYSGRKTVTTTDVIFTLNRIGTPIYGFEPSFLRSR</sequence>
<dbReference type="InterPro" id="IPR009072">
    <property type="entry name" value="Histone-fold"/>
</dbReference>
<comment type="function">
    <text evidence="1 10">Core component of nucleosome. Nucleosomes wrap and compact DNA into chromatin, limiting DNA accessibility to the cellular machineries which require DNA as a template. Histones thereby play a central role in transcription regulation, DNA repair, DNA replication and chromosomal stability. DNA accessibility is regulated via a complex set of post-translational modifications of histones, also called histone code, and nucleosome remodeling.</text>
</comment>
<comment type="caution">
    <text evidence="12">The sequence shown here is derived from an EMBL/GenBank/DDBJ whole genome shotgun (WGS) entry which is preliminary data.</text>
</comment>
<gene>
    <name evidence="12" type="ORF">BDV95DRAFT_627345</name>
</gene>
<evidence type="ECO:0000313" key="12">
    <source>
        <dbReference type="EMBL" id="KAF2873418.1"/>
    </source>
</evidence>
<evidence type="ECO:0000256" key="1">
    <source>
        <dbReference type="ARBA" id="ARBA00002001"/>
    </source>
</evidence>
<comment type="subcellular location">
    <subcellularLocation>
        <location evidence="3">Chromosome</location>
    </subcellularLocation>
    <subcellularLocation>
        <location evidence="2">Nucleus</location>
    </subcellularLocation>
</comment>
<dbReference type="GO" id="GO:0000786">
    <property type="term" value="C:nucleosome"/>
    <property type="evidence" value="ECO:0007669"/>
    <property type="project" value="UniProtKB-KW"/>
</dbReference>